<dbReference type="Gene3D" id="3.60.15.10">
    <property type="entry name" value="Ribonuclease Z/Hydroxyacylglutathione hydrolase-like"/>
    <property type="match status" value="1"/>
</dbReference>
<reference evidence="2 3" key="1">
    <citation type="submission" date="2018-09" db="EMBL/GenBank/DDBJ databases">
        <authorList>
            <person name="Tagini F."/>
        </authorList>
    </citation>
    <scope>NUCLEOTIDE SEQUENCE [LARGE SCALE GENOMIC DNA]</scope>
    <source>
        <strain evidence="2 3">MK136</strain>
    </source>
</reference>
<dbReference type="Proteomes" id="UP000273307">
    <property type="component" value="Unassembled WGS sequence"/>
</dbReference>
<dbReference type="InterPro" id="IPR050114">
    <property type="entry name" value="UPF0173_UPF0282_UlaG_hydrolase"/>
</dbReference>
<dbReference type="InterPro" id="IPR036866">
    <property type="entry name" value="RibonucZ/Hydroxyglut_hydro"/>
</dbReference>
<dbReference type="PANTHER" id="PTHR43546">
    <property type="entry name" value="UPF0173 METAL-DEPENDENT HYDROLASE MJ1163-RELATED"/>
    <property type="match status" value="1"/>
</dbReference>
<dbReference type="Pfam" id="PF12706">
    <property type="entry name" value="Lactamase_B_2"/>
    <property type="match status" value="1"/>
</dbReference>
<dbReference type="SUPFAM" id="SSF56281">
    <property type="entry name" value="Metallo-hydrolase/oxidoreductase"/>
    <property type="match status" value="1"/>
</dbReference>
<feature type="domain" description="Metallo-beta-lactamase" evidence="1">
    <location>
        <begin position="60"/>
        <end position="252"/>
    </location>
</feature>
<evidence type="ECO:0000259" key="1">
    <source>
        <dbReference type="Pfam" id="PF12706"/>
    </source>
</evidence>
<gene>
    <name evidence="2" type="ORF">LAUMK136_01165</name>
</gene>
<protein>
    <recommendedName>
        <fullName evidence="1">Metallo-beta-lactamase domain-containing protein</fullName>
    </recommendedName>
</protein>
<dbReference type="PANTHER" id="PTHR43546:SF7">
    <property type="entry name" value="METALLO-BETA-LACTAMASE DOMAIN-CONTAINING PROTEIN"/>
    <property type="match status" value="1"/>
</dbReference>
<name>A0A498PQI2_9MYCO</name>
<dbReference type="EMBL" id="UPHP01000028">
    <property type="protein sequence ID" value="VBA35846.1"/>
    <property type="molecule type" value="Genomic_DNA"/>
</dbReference>
<dbReference type="InterPro" id="IPR001279">
    <property type="entry name" value="Metallo-B-lactamas"/>
</dbReference>
<evidence type="ECO:0000313" key="3">
    <source>
        <dbReference type="Proteomes" id="UP000273307"/>
    </source>
</evidence>
<keyword evidence="3" id="KW-1185">Reference proteome</keyword>
<accession>A0A498PQI2</accession>
<evidence type="ECO:0000313" key="2">
    <source>
        <dbReference type="EMBL" id="VBA35846.1"/>
    </source>
</evidence>
<dbReference type="AlphaFoldDB" id="A0A498PQI2"/>
<organism evidence="2 3">
    <name type="scientific">Mycobacterium attenuatum</name>
    <dbReference type="NCBI Taxonomy" id="2341086"/>
    <lineage>
        <taxon>Bacteria</taxon>
        <taxon>Bacillati</taxon>
        <taxon>Actinomycetota</taxon>
        <taxon>Actinomycetes</taxon>
        <taxon>Mycobacteriales</taxon>
        <taxon>Mycobacteriaceae</taxon>
        <taxon>Mycobacterium</taxon>
    </lineage>
</organism>
<sequence>MESRQAVQSGKAVAARKAADTVAITVTFIGNATTLITAGGLTVLTDPNFLHRGQHAYLGYGLVSKRLREPAMTIDQLPPIDAIVLSHMHGDHWDRVSQKGLDHEIPVVTTPHAAKRLHRRGFRHALGLQTWQRHTISTAGVGLTVTSLPGRHAPLGIHRLLPPVMGTMLEFTSANGSVARRLYVSGDTLFVEELAEIPRRFDAIDLGVLHLGGTRLPAGRRLPLGLTVTMDGRQGARLVQLLELPKLIPIHFDDYGVFASPLADFTHEMKRRGMADRIIELERGAAVTV</sequence>
<proteinExistence type="predicted"/>